<dbReference type="Proteomes" id="UP000008043">
    <property type="component" value="Chromosome"/>
</dbReference>
<evidence type="ECO:0000256" key="1">
    <source>
        <dbReference type="SAM" id="MobiDB-lite"/>
    </source>
</evidence>
<gene>
    <name evidence="2" type="ORF">BN159_0585</name>
</gene>
<reference evidence="2 3" key="1">
    <citation type="journal article" date="2012" name="J. Bacteriol.">
        <title>Genome sequence of the bacterium Streptomyces davawensis JCM 4913 and heterologous production of the unique antibiotic roseoflavin.</title>
        <authorList>
            <person name="Jankowitsch F."/>
            <person name="Schwarz J."/>
            <person name="Ruckert C."/>
            <person name="Gust B."/>
            <person name="Szczepanowski R."/>
            <person name="Blom J."/>
            <person name="Pelzer S."/>
            <person name="Kalinowski J."/>
            <person name="Mack M."/>
        </authorList>
    </citation>
    <scope>NUCLEOTIDE SEQUENCE [LARGE SCALE GENOMIC DNA]</scope>
    <source>
        <strain evidence="3">DSM 101723 / JCM 4913 / KCC S-0913 / 768</strain>
    </source>
</reference>
<sequence length="403" mass="44408">MPNLLSSARRAVHRRKGDVAGTGRVSRLPLGLRAAAAVLGLTLLAAGCSSGPDLSDRSIKPRGDGGAWQIDYRSPVSDSGLNGLVAVSAEEAWAVGRTGKSNHERGSLLHYTAGNWSSVPLPVELRGEPELRVAASGPQDVWIYRREPTSVPQTEVEARRQRSSPAQGAEQPDGRRPSPAMRWDGKRWHRMAAPFPIATLRVLSPRNAWAVDCEGDLWHWDGRHWQRTRLPIWVRDLDASSPDNVWAVGMRVPATPPYQFAAMHYDGHSWQQTRLPEHRFTQNGMLPGETSTLGYVRVLAADDVWALGAHTWDPEDEAPTDPPFERFLLHWDGHRWKSVAYPPRTAYDDVLQPVAPDGSGGLVLGTWLRRTATGRYLGIDAPLASRFHKAGCPAGGQLSRKCP</sequence>
<protein>
    <submittedName>
        <fullName evidence="2">Putative secreted protein</fullName>
    </submittedName>
</protein>
<name>K4QX64_STRDJ</name>
<feature type="region of interest" description="Disordered" evidence="1">
    <location>
        <begin position="146"/>
        <end position="182"/>
    </location>
</feature>
<accession>K4QX64</accession>
<dbReference type="eggNOG" id="COG4447">
    <property type="taxonomic scope" value="Bacteria"/>
</dbReference>
<dbReference type="PATRIC" id="fig|1214101.3.peg.593"/>
<evidence type="ECO:0000313" key="3">
    <source>
        <dbReference type="Proteomes" id="UP000008043"/>
    </source>
</evidence>
<organism evidence="2 3">
    <name type="scientific">Streptomyces davaonensis (strain DSM 101723 / JCM 4913 / KCC S-0913 / 768)</name>
    <dbReference type="NCBI Taxonomy" id="1214101"/>
    <lineage>
        <taxon>Bacteria</taxon>
        <taxon>Bacillati</taxon>
        <taxon>Actinomycetota</taxon>
        <taxon>Actinomycetes</taxon>
        <taxon>Kitasatosporales</taxon>
        <taxon>Streptomycetaceae</taxon>
        <taxon>Streptomyces</taxon>
    </lineage>
</organism>
<dbReference type="AlphaFoldDB" id="K4QX64"/>
<dbReference type="STRING" id="1214101.BN159_0585"/>
<evidence type="ECO:0000313" key="2">
    <source>
        <dbReference type="EMBL" id="CCK24964.1"/>
    </source>
</evidence>
<keyword evidence="3" id="KW-1185">Reference proteome</keyword>
<dbReference type="HOGENOM" id="CLU_683177_0_0_11"/>
<dbReference type="KEGG" id="sdv:BN159_0585"/>
<proteinExistence type="predicted"/>
<dbReference type="EMBL" id="HE971709">
    <property type="protein sequence ID" value="CCK24964.1"/>
    <property type="molecule type" value="Genomic_DNA"/>
</dbReference>